<dbReference type="SMART" id="SM00563">
    <property type="entry name" value="PlsC"/>
    <property type="match status" value="1"/>
</dbReference>
<reference evidence="5 6" key="1">
    <citation type="submission" date="2024-04" db="EMBL/GenBank/DDBJ databases">
        <title>Draft genome sequence of Sessilibacter corallicola NBRC 116591.</title>
        <authorList>
            <person name="Miyakawa T."/>
            <person name="Kusuya Y."/>
            <person name="Miura T."/>
        </authorList>
    </citation>
    <scope>NUCLEOTIDE SEQUENCE [LARGE SCALE GENOMIC DNA]</scope>
    <source>
        <strain evidence="5 6">KU-00831-HH</strain>
    </source>
</reference>
<evidence type="ECO:0000313" key="5">
    <source>
        <dbReference type="EMBL" id="GAA6169142.1"/>
    </source>
</evidence>
<accession>A0ABQ0AC54</accession>
<name>A0ABQ0AC54_9GAMM</name>
<comment type="caution">
    <text evidence="5">The sequence shown here is derived from an EMBL/GenBank/DDBJ whole genome shotgun (WGS) entry which is preliminary data.</text>
</comment>
<dbReference type="InterPro" id="IPR002123">
    <property type="entry name" value="Plipid/glycerol_acylTrfase"/>
</dbReference>
<dbReference type="PANTHER" id="PTHR10434:SF9">
    <property type="entry name" value="PHOSPHOLIPID_GLYCEROL ACYLTRANSFERASE DOMAIN-CONTAINING PROTEIN"/>
    <property type="match status" value="1"/>
</dbReference>
<sequence length="208" mass="23988">MDLEKILQSPRVNVEELALPPNMPRMGNRFTRWLGARFLRLMGWKFRGEISNHKQIVIAGAPHTSNWDFVVAMFLVMALGVKFSYLMKKEAFIWPFKGLFMSLGGIPIDRSKGSEVISQVQQWYEKNSHCWVAITPEGTRSKVERYKTGFLRIAQSLDIPLMLVSWDYPSKTFYFIDGPELSGDIDADAADIKRFFEKNFTGRNPENQ</sequence>
<dbReference type="Proteomes" id="UP001465153">
    <property type="component" value="Unassembled WGS sequence"/>
</dbReference>
<comment type="pathway">
    <text evidence="1">Lipid metabolism.</text>
</comment>
<dbReference type="SUPFAM" id="SSF69593">
    <property type="entry name" value="Glycerol-3-phosphate (1)-acyltransferase"/>
    <property type="match status" value="1"/>
</dbReference>
<organism evidence="5 6">
    <name type="scientific">Sessilibacter corallicola</name>
    <dbReference type="NCBI Taxonomy" id="2904075"/>
    <lineage>
        <taxon>Bacteria</taxon>
        <taxon>Pseudomonadati</taxon>
        <taxon>Pseudomonadota</taxon>
        <taxon>Gammaproteobacteria</taxon>
        <taxon>Cellvibrionales</taxon>
        <taxon>Cellvibrionaceae</taxon>
        <taxon>Sessilibacter</taxon>
    </lineage>
</organism>
<evidence type="ECO:0000256" key="2">
    <source>
        <dbReference type="ARBA" id="ARBA00022679"/>
    </source>
</evidence>
<keyword evidence="6" id="KW-1185">Reference proteome</keyword>
<dbReference type="RefSeq" id="WP_353303757.1">
    <property type="nucleotide sequence ID" value="NZ_BAABWN010000010.1"/>
</dbReference>
<evidence type="ECO:0000256" key="1">
    <source>
        <dbReference type="ARBA" id="ARBA00005189"/>
    </source>
</evidence>
<evidence type="ECO:0000259" key="4">
    <source>
        <dbReference type="SMART" id="SM00563"/>
    </source>
</evidence>
<evidence type="ECO:0000256" key="3">
    <source>
        <dbReference type="ARBA" id="ARBA00023315"/>
    </source>
</evidence>
<dbReference type="Pfam" id="PF01553">
    <property type="entry name" value="Acyltransferase"/>
    <property type="match status" value="1"/>
</dbReference>
<dbReference type="GO" id="GO:0016746">
    <property type="term" value="F:acyltransferase activity"/>
    <property type="evidence" value="ECO:0007669"/>
    <property type="project" value="UniProtKB-KW"/>
</dbReference>
<gene>
    <name evidence="5" type="ORF">NBRC116591_29530</name>
</gene>
<proteinExistence type="predicted"/>
<keyword evidence="3 5" id="KW-0012">Acyltransferase</keyword>
<dbReference type="PANTHER" id="PTHR10434">
    <property type="entry name" value="1-ACYL-SN-GLYCEROL-3-PHOSPHATE ACYLTRANSFERASE"/>
    <property type="match status" value="1"/>
</dbReference>
<evidence type="ECO:0000313" key="6">
    <source>
        <dbReference type="Proteomes" id="UP001465153"/>
    </source>
</evidence>
<protein>
    <submittedName>
        <fullName evidence="5">Lysophosphatidylcholine acyltransferase</fullName>
    </submittedName>
</protein>
<dbReference type="EMBL" id="BAABWN010000010">
    <property type="protein sequence ID" value="GAA6169142.1"/>
    <property type="molecule type" value="Genomic_DNA"/>
</dbReference>
<feature type="domain" description="Phospholipid/glycerol acyltransferase" evidence="4">
    <location>
        <begin position="57"/>
        <end position="169"/>
    </location>
</feature>
<keyword evidence="2" id="KW-0808">Transferase</keyword>